<keyword evidence="3" id="KW-1185">Reference proteome</keyword>
<organism evidence="2 3">
    <name type="scientific">Calditerrivibrio nitroreducens (strain DSM 19672 / NBRC 101217 / Yu37-1)</name>
    <dbReference type="NCBI Taxonomy" id="768670"/>
    <lineage>
        <taxon>Bacteria</taxon>
        <taxon>Pseudomonadati</taxon>
        <taxon>Deferribacterota</taxon>
        <taxon>Deferribacteres</taxon>
        <taxon>Deferribacterales</taxon>
        <taxon>Calditerrivibrionaceae</taxon>
    </lineage>
</organism>
<dbReference type="EMBL" id="CP002347">
    <property type="protein sequence ID" value="ADR18072.1"/>
    <property type="molecule type" value="Genomic_DNA"/>
</dbReference>
<dbReference type="KEGG" id="cni:Calni_0159"/>
<dbReference type="OrthoDB" id="9802739at2"/>
<evidence type="ECO:0000313" key="2">
    <source>
        <dbReference type="EMBL" id="ADR18072.1"/>
    </source>
</evidence>
<sequence length="99" mass="11639" precursor="true">MRFFVIFICLMSMAFFNAMAEDRTCETKYSYDKSISLYIKPAGEALRLHAVVVCKDTDSAIVKIRSRSLENQIFRINHYIRESVGEVIVFYYFENMVQD</sequence>
<dbReference type="AlphaFoldDB" id="E4TJ36"/>
<evidence type="ECO:0000256" key="1">
    <source>
        <dbReference type="SAM" id="SignalP"/>
    </source>
</evidence>
<keyword evidence="1" id="KW-0732">Signal</keyword>
<reference evidence="2 3" key="2">
    <citation type="journal article" date="2011" name="Stand. Genomic Sci.">
        <title>Complete genome sequence of Calditerrivibrio nitroreducens type strain (Yu37-1).</title>
        <authorList>
            <person name="Pitluck S."/>
            <person name="Sikorski J."/>
            <person name="Zeytun A."/>
            <person name="Lapidus A."/>
            <person name="Nolan M."/>
            <person name="Lucas S."/>
            <person name="Hammon N."/>
            <person name="Deshpande S."/>
            <person name="Cheng J.F."/>
            <person name="Tapia R."/>
            <person name="Han C."/>
            <person name="Goodwin L."/>
            <person name="Liolios K."/>
            <person name="Pagani I."/>
            <person name="Ivanova N."/>
            <person name="Mavromatis K."/>
            <person name="Pati A."/>
            <person name="Chen A."/>
            <person name="Palaniappan K."/>
            <person name="Hauser L."/>
            <person name="Chang Y.J."/>
            <person name="Jeffries C.D."/>
            <person name="Detter J.C."/>
            <person name="Brambilla E."/>
            <person name="Djao O.D."/>
            <person name="Rohde M."/>
            <person name="Spring S."/>
            <person name="Goker M."/>
            <person name="Woyke T."/>
            <person name="Bristow J."/>
            <person name="Eisen J.A."/>
            <person name="Markowitz V."/>
            <person name="Hugenholtz P."/>
            <person name="Kyrpides N.C."/>
            <person name="Klenk H.P."/>
            <person name="Land M."/>
        </authorList>
    </citation>
    <scope>NUCLEOTIDE SEQUENCE [LARGE SCALE GENOMIC DNA]</scope>
    <source>
        <strain evidence="3">DSM 19672 / NBRC 101217 / Yu37-1</strain>
    </source>
</reference>
<reference key="1">
    <citation type="submission" date="2010-11" db="EMBL/GenBank/DDBJ databases">
        <title>The complete genome of chromosome of Calditerrivibrio nitroreducens DSM 19672.</title>
        <authorList>
            <consortium name="US DOE Joint Genome Institute (JGI-PGF)"/>
            <person name="Lucas S."/>
            <person name="Copeland A."/>
            <person name="Lapidus A."/>
            <person name="Bruce D."/>
            <person name="Goodwin L."/>
            <person name="Pitluck S."/>
            <person name="Kyrpides N."/>
            <person name="Mavromatis K."/>
            <person name="Ivanova N."/>
            <person name="Mikhailova N."/>
            <person name="Zeytun A."/>
            <person name="Brettin T."/>
            <person name="Detter J.C."/>
            <person name="Tapia R."/>
            <person name="Han C."/>
            <person name="Land M."/>
            <person name="Hauser L."/>
            <person name="Markowitz V."/>
            <person name="Cheng J.-F."/>
            <person name="Hugenholtz P."/>
            <person name="Woyke T."/>
            <person name="Wu D."/>
            <person name="Spring S."/>
            <person name="Schroeder M."/>
            <person name="Brambilla E."/>
            <person name="Klenk H.-P."/>
            <person name="Eisen J.A."/>
        </authorList>
    </citation>
    <scope>NUCLEOTIDE SEQUENCE [LARGE SCALE GENOMIC DNA]</scope>
    <source>
        <strain>DSM 19672</strain>
    </source>
</reference>
<gene>
    <name evidence="2" type="ordered locus">Calni_0159</name>
</gene>
<accession>E4TJ36</accession>
<name>E4TJ36_CALNY</name>
<dbReference type="STRING" id="768670.Calni_0159"/>
<protein>
    <submittedName>
        <fullName evidence="2">Uncharacterized protein</fullName>
    </submittedName>
</protein>
<dbReference type="RefSeq" id="WP_013450289.1">
    <property type="nucleotide sequence ID" value="NC_014758.1"/>
</dbReference>
<dbReference type="Proteomes" id="UP000007039">
    <property type="component" value="Chromosome"/>
</dbReference>
<proteinExistence type="predicted"/>
<feature type="chain" id="PRO_5003187121" evidence="1">
    <location>
        <begin position="21"/>
        <end position="99"/>
    </location>
</feature>
<feature type="signal peptide" evidence="1">
    <location>
        <begin position="1"/>
        <end position="20"/>
    </location>
</feature>
<dbReference type="HOGENOM" id="CLU_2315010_0_0_0"/>
<evidence type="ECO:0000313" key="3">
    <source>
        <dbReference type="Proteomes" id="UP000007039"/>
    </source>
</evidence>